<evidence type="ECO:0000313" key="5">
    <source>
        <dbReference type="Proteomes" id="UP000515804"/>
    </source>
</evidence>
<dbReference type="PANTHER" id="PTHR33755:SF8">
    <property type="entry name" value="TOXIN PARE2"/>
    <property type="match status" value="1"/>
</dbReference>
<dbReference type="Pfam" id="PF05016">
    <property type="entry name" value="ParE_toxin"/>
    <property type="match status" value="1"/>
</dbReference>
<dbReference type="InterPro" id="IPR007712">
    <property type="entry name" value="RelE/ParE_toxin"/>
</dbReference>
<dbReference type="InterPro" id="IPR051803">
    <property type="entry name" value="TA_system_RelE-like_toxin"/>
</dbReference>
<evidence type="ECO:0000313" key="3">
    <source>
        <dbReference type="EMBL" id="QNN69362.1"/>
    </source>
</evidence>
<keyword evidence="5" id="KW-1185">Reference proteome</keyword>
<name>A0A7G9SNM7_9GAMM</name>
<dbReference type="KEGG" id="tcn:H9L16_12305"/>
<dbReference type="KEGG" id="tcn:H9L16_11850"/>
<dbReference type="RefSeq" id="WP_187551885.1">
    <property type="nucleotide sequence ID" value="NZ_BMZL01000020.1"/>
</dbReference>
<evidence type="ECO:0000256" key="2">
    <source>
        <dbReference type="ARBA" id="ARBA00022649"/>
    </source>
</evidence>
<dbReference type="Gene3D" id="3.30.2310.20">
    <property type="entry name" value="RelE-like"/>
    <property type="match status" value="1"/>
</dbReference>
<evidence type="ECO:0000313" key="4">
    <source>
        <dbReference type="EMBL" id="QNN69452.1"/>
    </source>
</evidence>
<dbReference type="InterPro" id="IPR035093">
    <property type="entry name" value="RelE/ParE_toxin_dom_sf"/>
</dbReference>
<dbReference type="EMBL" id="CP060719">
    <property type="protein sequence ID" value="QNN69362.1"/>
    <property type="molecule type" value="Genomic_DNA"/>
</dbReference>
<comment type="similarity">
    <text evidence="1">Belongs to the RelE toxin family.</text>
</comment>
<sequence length="107" mass="12285">MKSKPVIPRKQADADIQEAFDHYLTEAGSEIALSFADALETAIAHISRHPAAGSPRYAHELNLPGLRHWSVKGFPYLIFYVEQTQHIDVWRLLQSQRDIPAWMHDHE</sequence>
<dbReference type="PANTHER" id="PTHR33755">
    <property type="entry name" value="TOXIN PARE1-RELATED"/>
    <property type="match status" value="1"/>
</dbReference>
<accession>A0A7G9SNM7</accession>
<dbReference type="EMBL" id="CP060719">
    <property type="protein sequence ID" value="QNN69452.1"/>
    <property type="molecule type" value="Genomic_DNA"/>
</dbReference>
<protein>
    <submittedName>
        <fullName evidence="4">Type II toxin-antitoxin system RelE/ParE family toxin</fullName>
    </submittedName>
</protein>
<reference evidence="4 5" key="1">
    <citation type="submission" date="2020-08" db="EMBL/GenBank/DDBJ databases">
        <title>Genome sequence of Thermomonas carbonis KCTC 42013T.</title>
        <authorList>
            <person name="Hyun D.-W."/>
            <person name="Bae J.-W."/>
        </authorList>
    </citation>
    <scope>NUCLEOTIDE SEQUENCE [LARGE SCALE GENOMIC DNA]</scope>
    <source>
        <strain evidence="4 5">KCTC 42013</strain>
    </source>
</reference>
<organism evidence="4 5">
    <name type="scientific">Thermomonas carbonis</name>
    <dbReference type="NCBI Taxonomy" id="1463158"/>
    <lineage>
        <taxon>Bacteria</taxon>
        <taxon>Pseudomonadati</taxon>
        <taxon>Pseudomonadota</taxon>
        <taxon>Gammaproteobacteria</taxon>
        <taxon>Lysobacterales</taxon>
        <taxon>Lysobacteraceae</taxon>
        <taxon>Thermomonas</taxon>
    </lineage>
</organism>
<dbReference type="Proteomes" id="UP000515804">
    <property type="component" value="Chromosome"/>
</dbReference>
<proteinExistence type="inferred from homology"/>
<gene>
    <name evidence="3" type="ORF">H9L16_11850</name>
    <name evidence="4" type="ORF">H9L16_12305</name>
</gene>
<dbReference type="AlphaFoldDB" id="A0A7G9SNM7"/>
<evidence type="ECO:0000256" key="1">
    <source>
        <dbReference type="ARBA" id="ARBA00006226"/>
    </source>
</evidence>
<keyword evidence="2" id="KW-1277">Toxin-antitoxin system</keyword>